<feature type="domain" description="Glycoside-hydrolase family GH114 TIM-barrel" evidence="3">
    <location>
        <begin position="23"/>
        <end position="245"/>
    </location>
</feature>
<evidence type="ECO:0000313" key="4">
    <source>
        <dbReference type="EMBL" id="PMD41355.1"/>
    </source>
</evidence>
<dbReference type="Pfam" id="PF03537">
    <property type="entry name" value="Glyco_hydro_114"/>
    <property type="match status" value="1"/>
</dbReference>
<protein>
    <recommendedName>
        <fullName evidence="2">alpha-galactosidase</fullName>
        <ecNumber evidence="2">3.2.1.22</ecNumber>
    </recommendedName>
</protein>
<dbReference type="Gene3D" id="3.20.20.70">
    <property type="entry name" value="Aldolase class I"/>
    <property type="match status" value="1"/>
</dbReference>
<dbReference type="Proteomes" id="UP000235786">
    <property type="component" value="Unassembled WGS sequence"/>
</dbReference>
<dbReference type="PANTHER" id="PTHR35273">
    <property type="entry name" value="ALPHA-1,4 POLYGALACTOSAMINIDASE, PUTATIVE (AFU_ORTHOLOGUE AFUA_3G07890)-RELATED"/>
    <property type="match status" value="1"/>
</dbReference>
<dbReference type="OrthoDB" id="2108802at2759"/>
<dbReference type="GO" id="GO:0004557">
    <property type="term" value="F:alpha-galactosidase activity"/>
    <property type="evidence" value="ECO:0007669"/>
    <property type="project" value="UniProtKB-EC"/>
</dbReference>
<dbReference type="InterPro" id="IPR013785">
    <property type="entry name" value="Aldolase_TIM"/>
</dbReference>
<dbReference type="EC" id="3.2.1.22" evidence="2"/>
<proteinExistence type="predicted"/>
<dbReference type="STRING" id="1149755.A0A2J6RS52"/>
<organism evidence="4 5">
    <name type="scientific">Hyaloscypha variabilis (strain UAMH 11265 / GT02V1 / F)</name>
    <name type="common">Meliniomyces variabilis</name>
    <dbReference type="NCBI Taxonomy" id="1149755"/>
    <lineage>
        <taxon>Eukaryota</taxon>
        <taxon>Fungi</taxon>
        <taxon>Dikarya</taxon>
        <taxon>Ascomycota</taxon>
        <taxon>Pezizomycotina</taxon>
        <taxon>Leotiomycetes</taxon>
        <taxon>Helotiales</taxon>
        <taxon>Hyaloscyphaceae</taxon>
        <taxon>Hyaloscypha</taxon>
        <taxon>Hyaloscypha variabilis</taxon>
    </lineage>
</organism>
<dbReference type="PANTHER" id="PTHR35273:SF2">
    <property type="entry name" value="ALPHA-GALACTOSIDASE"/>
    <property type="match status" value="1"/>
</dbReference>
<dbReference type="EMBL" id="KZ613944">
    <property type="protein sequence ID" value="PMD41355.1"/>
    <property type="molecule type" value="Genomic_DNA"/>
</dbReference>
<evidence type="ECO:0000256" key="1">
    <source>
        <dbReference type="ARBA" id="ARBA00001255"/>
    </source>
</evidence>
<gene>
    <name evidence="4" type="ORF">L207DRAFT_426477</name>
</gene>
<name>A0A2J6RS52_HYAVF</name>
<comment type="catalytic activity">
    <reaction evidence="1">
        <text>Hydrolysis of terminal, non-reducing alpha-D-galactose residues in alpha-D-galactosides, including galactose oligosaccharides, galactomannans and galactolipids.</text>
        <dbReference type="EC" id="3.2.1.22"/>
    </reaction>
</comment>
<accession>A0A2J6RS52</accession>
<dbReference type="AlphaFoldDB" id="A0A2J6RS52"/>
<reference evidence="4 5" key="1">
    <citation type="submission" date="2016-04" db="EMBL/GenBank/DDBJ databases">
        <title>A degradative enzymes factory behind the ericoid mycorrhizal symbiosis.</title>
        <authorList>
            <consortium name="DOE Joint Genome Institute"/>
            <person name="Martino E."/>
            <person name="Morin E."/>
            <person name="Grelet G."/>
            <person name="Kuo A."/>
            <person name="Kohler A."/>
            <person name="Daghino S."/>
            <person name="Barry K."/>
            <person name="Choi C."/>
            <person name="Cichocki N."/>
            <person name="Clum A."/>
            <person name="Copeland A."/>
            <person name="Hainaut M."/>
            <person name="Haridas S."/>
            <person name="Labutti K."/>
            <person name="Lindquist E."/>
            <person name="Lipzen A."/>
            <person name="Khouja H.-R."/>
            <person name="Murat C."/>
            <person name="Ohm R."/>
            <person name="Olson A."/>
            <person name="Spatafora J."/>
            <person name="Veneault-Fourrey C."/>
            <person name="Henrissat B."/>
            <person name="Grigoriev I."/>
            <person name="Martin F."/>
            <person name="Perotto S."/>
        </authorList>
    </citation>
    <scope>NUCLEOTIDE SEQUENCE [LARGE SCALE GENOMIC DNA]</scope>
    <source>
        <strain evidence="4 5">F</strain>
    </source>
</reference>
<evidence type="ECO:0000313" key="5">
    <source>
        <dbReference type="Proteomes" id="UP000235786"/>
    </source>
</evidence>
<sequence length="261" mass="28093">MGLIGSSVAAPTSTWWQPAVGTTWQCVLDQPVGSLTLPVQIYDFDLFNTPQSSIDTLHAAGKQVICYFSAGTYEPDRPDSAEILSDPSAVGATLDGWPDEKWLDIRTDFIVNIMKARIDTAVSKGCDGVDPDNIDGYDNGGGGFSTPLTASDSVTFMTQLSTYAHSQGLAIGLKNAGGIVEDTLSFLDWSVNEQCVQYDECDTFSPFISAGKPVFHIEYLDQSPDVQQDCYGPNTTGFSTILKQDEDDLPAAVQFCPAQSS</sequence>
<keyword evidence="5" id="KW-1185">Reference proteome</keyword>
<dbReference type="SUPFAM" id="SSF51445">
    <property type="entry name" value="(Trans)glycosidases"/>
    <property type="match status" value="1"/>
</dbReference>
<keyword evidence="4" id="KW-0378">Hydrolase</keyword>
<dbReference type="InterPro" id="IPR004352">
    <property type="entry name" value="GH114_TIM-barrel"/>
</dbReference>
<evidence type="ECO:0000256" key="2">
    <source>
        <dbReference type="ARBA" id="ARBA00012755"/>
    </source>
</evidence>
<dbReference type="InterPro" id="IPR017853">
    <property type="entry name" value="GH"/>
</dbReference>
<evidence type="ECO:0000259" key="3">
    <source>
        <dbReference type="Pfam" id="PF03537"/>
    </source>
</evidence>